<dbReference type="Pfam" id="PF00586">
    <property type="entry name" value="AIRS"/>
    <property type="match status" value="1"/>
</dbReference>
<gene>
    <name evidence="2" type="primary">thiL</name>
    <name evidence="5" type="ORF">SAMN05216369_3370</name>
</gene>
<feature type="binding site" evidence="2">
    <location>
        <position position="75"/>
    </location>
    <ligand>
        <name>Mg(2+)</name>
        <dbReference type="ChEBI" id="CHEBI:18420"/>
        <label>4</label>
    </ligand>
</feature>
<dbReference type="InterPro" id="IPR006283">
    <property type="entry name" value="ThiL-like"/>
</dbReference>
<feature type="binding site" evidence="2">
    <location>
        <position position="311"/>
    </location>
    <ligand>
        <name>substrate</name>
    </ligand>
</feature>
<dbReference type="EC" id="2.7.4.16" evidence="2"/>
<dbReference type="GO" id="GO:0009030">
    <property type="term" value="F:thiamine-phosphate kinase activity"/>
    <property type="evidence" value="ECO:0007669"/>
    <property type="project" value="UniProtKB-UniRule"/>
</dbReference>
<comment type="similarity">
    <text evidence="2">Belongs to the thiamine-monophosphate kinase family.</text>
</comment>
<keyword evidence="6" id="KW-1185">Reference proteome</keyword>
<evidence type="ECO:0000313" key="6">
    <source>
        <dbReference type="Proteomes" id="UP000184497"/>
    </source>
</evidence>
<feature type="binding site" evidence="2">
    <location>
        <position position="47"/>
    </location>
    <ligand>
        <name>Mg(2+)</name>
        <dbReference type="ChEBI" id="CHEBI:18420"/>
        <label>1</label>
    </ligand>
</feature>
<feature type="binding site" evidence="2">
    <location>
        <position position="211"/>
    </location>
    <ligand>
        <name>ATP</name>
        <dbReference type="ChEBI" id="CHEBI:30616"/>
    </ligand>
</feature>
<feature type="binding site" evidence="2">
    <location>
        <position position="30"/>
    </location>
    <ligand>
        <name>Mg(2+)</name>
        <dbReference type="ChEBI" id="CHEBI:18420"/>
        <label>3</label>
    </ligand>
</feature>
<accession>A0A1M6VW42</accession>
<organism evidence="5 6">
    <name type="scientific">Marinobacter antarcticus</name>
    <dbReference type="NCBI Taxonomy" id="564117"/>
    <lineage>
        <taxon>Bacteria</taxon>
        <taxon>Pseudomonadati</taxon>
        <taxon>Pseudomonadota</taxon>
        <taxon>Gammaproteobacteria</taxon>
        <taxon>Pseudomonadales</taxon>
        <taxon>Marinobacteraceae</taxon>
        <taxon>Marinobacter</taxon>
    </lineage>
</organism>
<feature type="binding site" evidence="2">
    <location>
        <position position="54"/>
    </location>
    <ligand>
        <name>substrate</name>
    </ligand>
</feature>
<dbReference type="OrthoDB" id="9802811at2"/>
<feature type="binding site" evidence="2">
    <location>
        <position position="259"/>
    </location>
    <ligand>
        <name>substrate</name>
    </ligand>
</feature>
<evidence type="ECO:0000313" key="5">
    <source>
        <dbReference type="EMBL" id="SHK85649.1"/>
    </source>
</evidence>
<feature type="binding site" evidence="2">
    <location>
        <position position="30"/>
    </location>
    <ligand>
        <name>Mg(2+)</name>
        <dbReference type="ChEBI" id="CHEBI:18420"/>
        <label>4</label>
    </ligand>
</feature>
<dbReference type="NCBIfam" id="TIGR01379">
    <property type="entry name" value="thiL"/>
    <property type="match status" value="1"/>
</dbReference>
<protein>
    <recommendedName>
        <fullName evidence="2">Thiamine-monophosphate kinase</fullName>
        <shortName evidence="2">TMP kinase</shortName>
        <shortName evidence="2">Thiamine-phosphate kinase</shortName>
        <ecNumber evidence="2">2.7.4.16</ecNumber>
    </recommendedName>
</protein>
<keyword evidence="2" id="KW-0460">Magnesium</keyword>
<dbReference type="Pfam" id="PF02769">
    <property type="entry name" value="AIRS_C"/>
    <property type="match status" value="1"/>
</dbReference>
<dbReference type="HAMAP" id="MF_02128">
    <property type="entry name" value="TMP_kinase"/>
    <property type="match status" value="1"/>
</dbReference>
<dbReference type="GO" id="GO:0000287">
    <property type="term" value="F:magnesium ion binding"/>
    <property type="evidence" value="ECO:0007669"/>
    <property type="project" value="UniProtKB-UniRule"/>
</dbReference>
<dbReference type="AlphaFoldDB" id="A0A1M6VW42"/>
<dbReference type="CDD" id="cd02194">
    <property type="entry name" value="ThiL"/>
    <property type="match status" value="1"/>
</dbReference>
<comment type="catalytic activity">
    <reaction evidence="2">
        <text>thiamine phosphate + ATP = thiamine diphosphate + ADP</text>
        <dbReference type="Rhea" id="RHEA:15913"/>
        <dbReference type="ChEBI" id="CHEBI:30616"/>
        <dbReference type="ChEBI" id="CHEBI:37575"/>
        <dbReference type="ChEBI" id="CHEBI:58937"/>
        <dbReference type="ChEBI" id="CHEBI:456216"/>
        <dbReference type="EC" id="2.7.4.16"/>
    </reaction>
</comment>
<reference evidence="6" key="1">
    <citation type="submission" date="2016-11" db="EMBL/GenBank/DDBJ databases">
        <authorList>
            <person name="Varghese N."/>
            <person name="Submissions S."/>
        </authorList>
    </citation>
    <scope>NUCLEOTIDE SEQUENCE [LARGE SCALE GENOMIC DNA]</scope>
    <source>
        <strain evidence="6">CGMCC 1.10835</strain>
    </source>
</reference>
<feature type="binding site" evidence="2">
    <location>
        <position position="146"/>
    </location>
    <ligand>
        <name>ATP</name>
        <dbReference type="ChEBI" id="CHEBI:30616"/>
    </ligand>
</feature>
<dbReference type="Proteomes" id="UP000184497">
    <property type="component" value="Unassembled WGS sequence"/>
</dbReference>
<evidence type="ECO:0000256" key="1">
    <source>
        <dbReference type="ARBA" id="ARBA00022977"/>
    </source>
</evidence>
<proteinExistence type="inferred from homology"/>
<dbReference type="InterPro" id="IPR036676">
    <property type="entry name" value="PurM-like_C_sf"/>
</dbReference>
<dbReference type="SUPFAM" id="SSF55326">
    <property type="entry name" value="PurM N-terminal domain-like"/>
    <property type="match status" value="1"/>
</dbReference>
<comment type="function">
    <text evidence="2">Catalyzes the ATP-dependent phosphorylation of thiamine-monophosphate (TMP) to form thiamine-pyrophosphate (TPP), the active form of vitamin B1.</text>
</comment>
<evidence type="ECO:0000259" key="4">
    <source>
        <dbReference type="Pfam" id="PF02769"/>
    </source>
</evidence>
<dbReference type="GO" id="GO:0009229">
    <property type="term" value="P:thiamine diphosphate biosynthetic process"/>
    <property type="evidence" value="ECO:0007669"/>
    <property type="project" value="UniProtKB-UniRule"/>
</dbReference>
<feature type="domain" description="PurM-like N-terminal" evidence="3">
    <location>
        <begin position="28"/>
        <end position="138"/>
    </location>
</feature>
<feature type="binding site" evidence="2">
    <location>
        <position position="47"/>
    </location>
    <ligand>
        <name>Mg(2+)</name>
        <dbReference type="ChEBI" id="CHEBI:18420"/>
        <label>2</label>
    </ligand>
</feature>
<dbReference type="EMBL" id="FRAQ01000005">
    <property type="protein sequence ID" value="SHK85649.1"/>
    <property type="molecule type" value="Genomic_DNA"/>
</dbReference>
<dbReference type="Gene3D" id="3.90.650.10">
    <property type="entry name" value="PurM-like C-terminal domain"/>
    <property type="match status" value="1"/>
</dbReference>
<feature type="domain" description="PurM-like C-terminal" evidence="4">
    <location>
        <begin position="150"/>
        <end position="296"/>
    </location>
</feature>
<comment type="pathway">
    <text evidence="2">Cofactor biosynthesis; thiamine diphosphate biosynthesis; thiamine diphosphate from thiamine phosphate: step 1/1.</text>
</comment>
<dbReference type="RefSeq" id="WP_072799612.1">
    <property type="nucleotide sequence ID" value="NZ_FRAQ01000005.1"/>
</dbReference>
<feature type="binding site" evidence="2">
    <location>
        <position position="212"/>
    </location>
    <ligand>
        <name>Mg(2+)</name>
        <dbReference type="ChEBI" id="CHEBI:18420"/>
        <label>5</label>
    </ligand>
</feature>
<keyword evidence="2" id="KW-0808">Transferase</keyword>
<dbReference type="Gene3D" id="3.30.1330.10">
    <property type="entry name" value="PurM-like, N-terminal domain"/>
    <property type="match status" value="1"/>
</dbReference>
<keyword evidence="2 5" id="KW-0418">Kinase</keyword>
<feature type="binding site" evidence="2">
    <location>
        <position position="122"/>
    </location>
    <ligand>
        <name>Mg(2+)</name>
        <dbReference type="ChEBI" id="CHEBI:18420"/>
        <label>1</label>
    </ligand>
</feature>
<evidence type="ECO:0000259" key="3">
    <source>
        <dbReference type="Pfam" id="PF00586"/>
    </source>
</evidence>
<dbReference type="GO" id="GO:0009228">
    <property type="term" value="P:thiamine biosynthetic process"/>
    <property type="evidence" value="ECO:0007669"/>
    <property type="project" value="UniProtKB-KW"/>
</dbReference>
<feature type="binding site" evidence="2">
    <location>
        <position position="45"/>
    </location>
    <ligand>
        <name>Mg(2+)</name>
        <dbReference type="ChEBI" id="CHEBI:18420"/>
        <label>4</label>
    </ligand>
</feature>
<keyword evidence="2" id="KW-0547">Nucleotide-binding</keyword>
<feature type="binding site" evidence="2">
    <location>
        <position position="75"/>
    </location>
    <ligand>
        <name>Mg(2+)</name>
        <dbReference type="ChEBI" id="CHEBI:18420"/>
        <label>3</label>
    </ligand>
</feature>
<keyword evidence="2" id="KW-0067">ATP-binding</keyword>
<feature type="binding site" evidence="2">
    <location>
        <begin position="121"/>
        <end position="122"/>
    </location>
    <ligand>
        <name>ATP</name>
        <dbReference type="ChEBI" id="CHEBI:30616"/>
    </ligand>
</feature>
<dbReference type="PIRSF" id="PIRSF005303">
    <property type="entry name" value="Thiam_monoph_kin"/>
    <property type="match status" value="1"/>
</dbReference>
<comment type="caution">
    <text evidence="2">Lacks conserved residue(s) required for the propagation of feature annotation.</text>
</comment>
<dbReference type="InterPro" id="IPR010918">
    <property type="entry name" value="PurM-like_C_dom"/>
</dbReference>
<feature type="binding site" evidence="2">
    <location>
        <position position="75"/>
    </location>
    <ligand>
        <name>Mg(2+)</name>
        <dbReference type="ChEBI" id="CHEBI:18420"/>
        <label>2</label>
    </ligand>
</feature>
<dbReference type="GO" id="GO:0005524">
    <property type="term" value="F:ATP binding"/>
    <property type="evidence" value="ECO:0007669"/>
    <property type="project" value="UniProtKB-UniRule"/>
</dbReference>
<keyword evidence="2" id="KW-0479">Metal-binding</keyword>
<dbReference type="STRING" id="564117.SAMN05216369_3370"/>
<keyword evidence="1 2" id="KW-0784">Thiamine biosynthesis</keyword>
<dbReference type="SUPFAM" id="SSF56042">
    <property type="entry name" value="PurM C-terminal domain-like"/>
    <property type="match status" value="1"/>
</dbReference>
<name>A0A1M6VW42_9GAMM</name>
<dbReference type="InterPro" id="IPR016188">
    <property type="entry name" value="PurM-like_N"/>
</dbReference>
<sequence>MGEFELIRQYFMPLARLHGPHSLLVGPGDDCAIQQVPSGSDLVFSIDTLVVGVHFPLSYRPDYLGWRSLAVAASDLAAMGADPTCFTLALTLPEADEVWLRDFAFGLGKAAESFGLVLAGGDTTRGPLALSLQVHGLVPHGAAIRRSGARPGDLIVVSGTLGDAGAALDYLEALSPSTDEEFVLERYHHPEPRLTLGVALRSLATAAIDVSDGLLADLGHILEASSVGASIERARLPVSPALKRLKGLAAQDYALHSGDDYELCATIPEASWAGAPSSLKQQLTVIGVIESARGLRLDGAAVGSEADAVGFDHFRRKS</sequence>
<comment type="miscellaneous">
    <text evidence="2">Reaction mechanism of ThiL seems to utilize a direct, inline transfer of the gamma-phosphate of ATP to TMP rather than a phosphorylated enzyme intermediate.</text>
</comment>
<dbReference type="UniPathway" id="UPA00060">
    <property type="reaction ID" value="UER00142"/>
</dbReference>
<dbReference type="PANTHER" id="PTHR30270">
    <property type="entry name" value="THIAMINE-MONOPHOSPHATE KINASE"/>
    <property type="match status" value="1"/>
</dbReference>
<feature type="binding site" evidence="2">
    <location>
        <position position="209"/>
    </location>
    <ligand>
        <name>Mg(2+)</name>
        <dbReference type="ChEBI" id="CHEBI:18420"/>
        <label>3</label>
    </ligand>
</feature>
<evidence type="ECO:0000256" key="2">
    <source>
        <dbReference type="HAMAP-Rule" id="MF_02128"/>
    </source>
</evidence>
<dbReference type="InterPro" id="IPR036921">
    <property type="entry name" value="PurM-like_N_sf"/>
</dbReference>
<dbReference type="PANTHER" id="PTHR30270:SF0">
    <property type="entry name" value="THIAMINE-MONOPHOSPHATE KINASE"/>
    <property type="match status" value="1"/>
</dbReference>